<keyword evidence="1" id="KW-0472">Membrane</keyword>
<protein>
    <submittedName>
        <fullName evidence="2">Uncharacterized protein</fullName>
    </submittedName>
</protein>
<dbReference type="RefSeq" id="WP_121840855.1">
    <property type="nucleotide sequence ID" value="NZ_ML014888.1"/>
</dbReference>
<evidence type="ECO:0000313" key="3">
    <source>
        <dbReference type="Proteomes" id="UP000281474"/>
    </source>
</evidence>
<comment type="caution">
    <text evidence="2">The sequence shown here is derived from an EMBL/GenBank/DDBJ whole genome shotgun (WGS) entry which is preliminary data.</text>
</comment>
<dbReference type="OrthoDB" id="9768783at2"/>
<keyword evidence="1" id="KW-1133">Transmembrane helix</keyword>
<dbReference type="EMBL" id="QZEI01000139">
    <property type="protein sequence ID" value="RLV57809.1"/>
    <property type="molecule type" value="Genomic_DNA"/>
</dbReference>
<feature type="transmembrane region" description="Helical" evidence="1">
    <location>
        <begin position="7"/>
        <end position="26"/>
    </location>
</feature>
<evidence type="ECO:0000256" key="1">
    <source>
        <dbReference type="SAM" id="Phobius"/>
    </source>
</evidence>
<evidence type="ECO:0000313" key="2">
    <source>
        <dbReference type="EMBL" id="RLV57809.1"/>
    </source>
</evidence>
<keyword evidence="1" id="KW-0812">Transmembrane</keyword>
<sequence length="71" mass="7889">MEFIKDVLTFLIDAVPFVIVTGLLYFGFKQYPRLTKGFLLTAITCFILGGISVGYVQDHSASKKTIQNATK</sequence>
<accession>A0A3L8PSL3</accession>
<organism evidence="2 3">
    <name type="scientific">Parashewanella curva</name>
    <dbReference type="NCBI Taxonomy" id="2338552"/>
    <lineage>
        <taxon>Bacteria</taxon>
        <taxon>Pseudomonadati</taxon>
        <taxon>Pseudomonadota</taxon>
        <taxon>Gammaproteobacteria</taxon>
        <taxon>Alteromonadales</taxon>
        <taxon>Shewanellaceae</taxon>
        <taxon>Parashewanella</taxon>
    </lineage>
</organism>
<feature type="transmembrane region" description="Helical" evidence="1">
    <location>
        <begin position="38"/>
        <end position="56"/>
    </location>
</feature>
<dbReference type="Proteomes" id="UP000281474">
    <property type="component" value="Unassembled WGS sequence"/>
</dbReference>
<reference evidence="2 3" key="1">
    <citation type="submission" date="2018-09" db="EMBL/GenBank/DDBJ databases">
        <title>Phylogeny of the Shewanellaceae, and recommendation for two new genera, Pseudoshewanella and Parashewanella.</title>
        <authorList>
            <person name="Wang G."/>
        </authorList>
    </citation>
    <scope>NUCLEOTIDE SEQUENCE [LARGE SCALE GENOMIC DNA]</scope>
    <source>
        <strain evidence="2 3">C51</strain>
    </source>
</reference>
<name>A0A3L8PSL3_9GAMM</name>
<keyword evidence="3" id="KW-1185">Reference proteome</keyword>
<gene>
    <name evidence="2" type="ORF">D5018_20600</name>
</gene>
<dbReference type="AlphaFoldDB" id="A0A3L8PSL3"/>
<proteinExistence type="predicted"/>